<reference evidence="1 2" key="1">
    <citation type="submission" date="2020-06" db="EMBL/GenBank/DDBJ databases">
        <title>High-quality draft genome of sulfate reducer Desulfobacter latus type strain AcrS2 isolated from marine sediment.</title>
        <authorList>
            <person name="Hoppe M."/>
            <person name="Larsen C.K."/>
            <person name="Marshall I.P.G."/>
            <person name="Schramm A."/>
            <person name="Marietou A.G."/>
        </authorList>
    </citation>
    <scope>NUCLEOTIDE SEQUENCE [LARGE SCALE GENOMIC DNA]</scope>
    <source>
        <strain evidence="1 2">AcRS2</strain>
    </source>
</reference>
<dbReference type="SUPFAM" id="SSF51161">
    <property type="entry name" value="Trimeric LpxA-like enzymes"/>
    <property type="match status" value="1"/>
</dbReference>
<gene>
    <name evidence="1" type="ORF">HXW94_17295</name>
</gene>
<accession>A0A850TAS5</accession>
<dbReference type="RefSeq" id="WP_178368163.1">
    <property type="nucleotide sequence ID" value="NZ_JACADJ010000101.1"/>
</dbReference>
<keyword evidence="2" id="KW-1185">Reference proteome</keyword>
<name>A0A850TAS5_9BACT</name>
<dbReference type="InterPro" id="IPR011004">
    <property type="entry name" value="Trimer_LpxA-like_sf"/>
</dbReference>
<sequence length="413" mass="45188">MNLNNIDILLKKGVNIPNPSTVFIGDDVDLERISPDGVTLFSGTKLTGERTLIMPGTVLGYESPVTVENCLMGPGTKLHGGYFQETVFMGDNVFGSGGHVRKGCILEEQANAAHTVGLKQTILFPFVTLGSLINFCDCLMAGGTSRKDHSEVGSSFIHFNYTPNQDKATASMMGNVHQGVMLNQPPVFLGGQGGLVGPVRIAFGCISAAGSIIRNNELRCNRLIMGGTMKNASVQWRPGIYTRPGNILTENVYYISGLYALKAWYGFIRTLFTWDWMSQALVSGLQKNIDICIQERINRLNAFGNKLETSKKILLQRGKGQGSQAVATHDTVLEKLSRASHIFDQAENDLKTPGPDGEQFIEYIDIQSIHNKKDYVGTIQGLDESISIIGSVWLKGIEDRIFDAFGLEEVESN</sequence>
<dbReference type="EMBL" id="JACADJ010000101">
    <property type="protein sequence ID" value="NWH06712.1"/>
    <property type="molecule type" value="Genomic_DNA"/>
</dbReference>
<dbReference type="Proteomes" id="UP000553343">
    <property type="component" value="Unassembled WGS sequence"/>
</dbReference>
<protein>
    <submittedName>
        <fullName evidence="1">Protein GlmU</fullName>
    </submittedName>
</protein>
<dbReference type="Gene3D" id="2.160.10.10">
    <property type="entry name" value="Hexapeptide repeat proteins"/>
    <property type="match status" value="1"/>
</dbReference>
<proteinExistence type="predicted"/>
<evidence type="ECO:0000313" key="1">
    <source>
        <dbReference type="EMBL" id="NWH06712.1"/>
    </source>
</evidence>
<comment type="caution">
    <text evidence="1">The sequence shown here is derived from an EMBL/GenBank/DDBJ whole genome shotgun (WGS) entry which is preliminary data.</text>
</comment>
<dbReference type="AlphaFoldDB" id="A0A850TAS5"/>
<organism evidence="1 2">
    <name type="scientific">Desulfobacter latus</name>
    <dbReference type="NCBI Taxonomy" id="2292"/>
    <lineage>
        <taxon>Bacteria</taxon>
        <taxon>Pseudomonadati</taxon>
        <taxon>Thermodesulfobacteriota</taxon>
        <taxon>Desulfobacteria</taxon>
        <taxon>Desulfobacterales</taxon>
        <taxon>Desulfobacteraceae</taxon>
        <taxon>Desulfobacter</taxon>
    </lineage>
</organism>
<evidence type="ECO:0000313" key="2">
    <source>
        <dbReference type="Proteomes" id="UP000553343"/>
    </source>
</evidence>